<name>A0A7J9JA00_9ROSI</name>
<evidence type="ECO:0000256" key="6">
    <source>
        <dbReference type="SAM" id="MobiDB-lite"/>
    </source>
</evidence>
<dbReference type="Gene3D" id="2.160.20.10">
    <property type="entry name" value="Single-stranded right-handed beta-helix, Pectin lyase-like"/>
    <property type="match status" value="1"/>
</dbReference>
<dbReference type="UniPathway" id="UPA00545">
    <property type="reaction ID" value="UER00823"/>
</dbReference>
<gene>
    <name evidence="8" type="ORF">Goarm_014818</name>
</gene>
<feature type="domain" description="Pectinesterase catalytic" evidence="7">
    <location>
        <begin position="77"/>
        <end position="171"/>
    </location>
</feature>
<keyword evidence="9" id="KW-1185">Reference proteome</keyword>
<dbReference type="PANTHER" id="PTHR31321">
    <property type="entry name" value="ACYL-COA THIOESTER HYDROLASE YBHC-RELATED"/>
    <property type="match status" value="1"/>
</dbReference>
<proteinExistence type="inferred from homology"/>
<dbReference type="Pfam" id="PF01095">
    <property type="entry name" value="Pectinesterase"/>
    <property type="match status" value="1"/>
</dbReference>
<evidence type="ECO:0000256" key="2">
    <source>
        <dbReference type="ARBA" id="ARBA00008891"/>
    </source>
</evidence>
<protein>
    <recommendedName>
        <fullName evidence="3">pectinesterase</fullName>
        <ecNumber evidence="3">3.1.1.11</ecNumber>
    </recommendedName>
</protein>
<dbReference type="EMBL" id="JABFAE010000006">
    <property type="protein sequence ID" value="MBA0830275.1"/>
    <property type="molecule type" value="Genomic_DNA"/>
</dbReference>
<dbReference type="EC" id="3.1.1.11" evidence="3"/>
<sequence>MKFEASFVKKVVSQSGEFISLLTRMVSRHHHHHRHRRRHHHHHHRRGREHKCDDIKWRSSLSTSSLIYQYKVSLVLTVDLEGCGNFSSAQKAIDAVPDSSPSKTLIIIYSGTYREKVVVHVNKSNLIIQGEGFLNTVIEWNDTANSTGGTVYSSSVAIFASNFTAYNISFK</sequence>
<comment type="similarity">
    <text evidence="2">Belongs to the pectinesterase family.</text>
</comment>
<reference evidence="8 9" key="1">
    <citation type="journal article" date="2019" name="Genome Biol. Evol.">
        <title>Insights into the evolution of the New World diploid cottons (Gossypium, subgenus Houzingenia) based on genome sequencing.</title>
        <authorList>
            <person name="Grover C.E."/>
            <person name="Arick M.A. 2nd"/>
            <person name="Thrash A."/>
            <person name="Conover J.L."/>
            <person name="Sanders W.S."/>
            <person name="Peterson D.G."/>
            <person name="Frelichowski J.E."/>
            <person name="Scheffler J.A."/>
            <person name="Scheffler B.E."/>
            <person name="Wendel J.F."/>
        </authorList>
    </citation>
    <scope>NUCLEOTIDE SEQUENCE [LARGE SCALE GENOMIC DNA]</scope>
    <source>
        <strain evidence="8">6</strain>
        <tissue evidence="8">Leaf</tissue>
    </source>
</reference>
<dbReference type="PANTHER" id="PTHR31321:SF73">
    <property type="entry name" value="PECTINESTERASE 14-RELATED"/>
    <property type="match status" value="1"/>
</dbReference>
<evidence type="ECO:0000256" key="4">
    <source>
        <dbReference type="ARBA" id="ARBA00022801"/>
    </source>
</evidence>
<organism evidence="8 9">
    <name type="scientific">Gossypium armourianum</name>
    <dbReference type="NCBI Taxonomy" id="34283"/>
    <lineage>
        <taxon>Eukaryota</taxon>
        <taxon>Viridiplantae</taxon>
        <taxon>Streptophyta</taxon>
        <taxon>Embryophyta</taxon>
        <taxon>Tracheophyta</taxon>
        <taxon>Spermatophyta</taxon>
        <taxon>Magnoliopsida</taxon>
        <taxon>eudicotyledons</taxon>
        <taxon>Gunneridae</taxon>
        <taxon>Pentapetalae</taxon>
        <taxon>rosids</taxon>
        <taxon>malvids</taxon>
        <taxon>Malvales</taxon>
        <taxon>Malvaceae</taxon>
        <taxon>Malvoideae</taxon>
        <taxon>Gossypium</taxon>
    </lineage>
</organism>
<dbReference type="AlphaFoldDB" id="A0A7J9JA00"/>
<accession>A0A7J9JA00</accession>
<evidence type="ECO:0000256" key="3">
    <source>
        <dbReference type="ARBA" id="ARBA00013229"/>
    </source>
</evidence>
<evidence type="ECO:0000256" key="1">
    <source>
        <dbReference type="ARBA" id="ARBA00005184"/>
    </source>
</evidence>
<dbReference type="Proteomes" id="UP000593575">
    <property type="component" value="Unassembled WGS sequence"/>
</dbReference>
<comment type="pathway">
    <text evidence="1">Glycan metabolism; pectin degradation; 2-dehydro-3-deoxy-D-gluconate from pectin: step 1/5.</text>
</comment>
<dbReference type="GO" id="GO:0030599">
    <property type="term" value="F:pectinesterase activity"/>
    <property type="evidence" value="ECO:0007669"/>
    <property type="project" value="UniProtKB-EC"/>
</dbReference>
<evidence type="ECO:0000313" key="8">
    <source>
        <dbReference type="EMBL" id="MBA0830275.1"/>
    </source>
</evidence>
<feature type="region of interest" description="Disordered" evidence="6">
    <location>
        <begin position="29"/>
        <end position="50"/>
    </location>
</feature>
<feature type="non-terminal residue" evidence="8">
    <location>
        <position position="171"/>
    </location>
</feature>
<dbReference type="GO" id="GO:0045490">
    <property type="term" value="P:pectin catabolic process"/>
    <property type="evidence" value="ECO:0007669"/>
    <property type="project" value="UniProtKB-UniPathway"/>
</dbReference>
<comment type="caution">
    <text evidence="8">The sequence shown here is derived from an EMBL/GenBank/DDBJ whole genome shotgun (WGS) entry which is preliminary data.</text>
</comment>
<dbReference type="InterPro" id="IPR011050">
    <property type="entry name" value="Pectin_lyase_fold/virulence"/>
</dbReference>
<evidence type="ECO:0000259" key="7">
    <source>
        <dbReference type="Pfam" id="PF01095"/>
    </source>
</evidence>
<dbReference type="GO" id="GO:0042545">
    <property type="term" value="P:cell wall modification"/>
    <property type="evidence" value="ECO:0007669"/>
    <property type="project" value="InterPro"/>
</dbReference>
<keyword evidence="5" id="KW-0063">Aspartyl esterase</keyword>
<keyword evidence="4" id="KW-0378">Hydrolase</keyword>
<feature type="compositionally biased region" description="Basic residues" evidence="6">
    <location>
        <begin position="29"/>
        <end position="49"/>
    </location>
</feature>
<dbReference type="InterPro" id="IPR000070">
    <property type="entry name" value="Pectinesterase_cat"/>
</dbReference>
<evidence type="ECO:0000256" key="5">
    <source>
        <dbReference type="ARBA" id="ARBA00023085"/>
    </source>
</evidence>
<dbReference type="InterPro" id="IPR012334">
    <property type="entry name" value="Pectin_lyas_fold"/>
</dbReference>
<dbReference type="SUPFAM" id="SSF51126">
    <property type="entry name" value="Pectin lyase-like"/>
    <property type="match status" value="1"/>
</dbReference>
<evidence type="ECO:0000313" key="9">
    <source>
        <dbReference type="Proteomes" id="UP000593575"/>
    </source>
</evidence>